<keyword evidence="2" id="KW-1185">Reference proteome</keyword>
<protein>
    <recommendedName>
        <fullName evidence="3">(2Fe-2S) ferredoxin domain-containing protein</fullName>
    </recommendedName>
</protein>
<dbReference type="AlphaFoldDB" id="A0A7Z0C3W9"/>
<evidence type="ECO:0000313" key="1">
    <source>
        <dbReference type="EMBL" id="NYI09534.1"/>
    </source>
</evidence>
<accession>A0A7Z0C3W9</accession>
<dbReference type="EMBL" id="JACBZI010000001">
    <property type="protein sequence ID" value="NYI09534.1"/>
    <property type="molecule type" value="Genomic_DNA"/>
</dbReference>
<proteinExistence type="predicted"/>
<organism evidence="1 2">
    <name type="scientific">Nocardioides marinus</name>
    <dbReference type="NCBI Taxonomy" id="374514"/>
    <lineage>
        <taxon>Bacteria</taxon>
        <taxon>Bacillati</taxon>
        <taxon>Actinomycetota</taxon>
        <taxon>Actinomycetes</taxon>
        <taxon>Propionibacteriales</taxon>
        <taxon>Nocardioidaceae</taxon>
        <taxon>Nocardioides</taxon>
    </lineage>
</organism>
<dbReference type="RefSeq" id="WP_179530490.1">
    <property type="nucleotide sequence ID" value="NZ_BAAAPP010000012.1"/>
</dbReference>
<comment type="caution">
    <text evidence="1">The sequence shown here is derived from an EMBL/GenBank/DDBJ whole genome shotgun (WGS) entry which is preliminary data.</text>
</comment>
<dbReference type="Proteomes" id="UP000537326">
    <property type="component" value="Unassembled WGS sequence"/>
</dbReference>
<sequence>MTLPDRDLLLCRDCCCGSPDKHPDVDHDALRDDLLTGAGRVDGAQVRVRVVDCLAQCDRSNVLLVRDFATGGRPHDTWLGQVLDHDTVGAVLRWAAVGGPVPPDLAGLAFAQVRR</sequence>
<reference evidence="1 2" key="1">
    <citation type="submission" date="2020-07" db="EMBL/GenBank/DDBJ databases">
        <title>Sequencing the genomes of 1000 actinobacteria strains.</title>
        <authorList>
            <person name="Klenk H.-P."/>
        </authorList>
    </citation>
    <scope>NUCLEOTIDE SEQUENCE [LARGE SCALE GENOMIC DNA]</scope>
    <source>
        <strain evidence="1 2">DSM 18248</strain>
    </source>
</reference>
<evidence type="ECO:0008006" key="3">
    <source>
        <dbReference type="Google" id="ProtNLM"/>
    </source>
</evidence>
<name>A0A7Z0C3W9_9ACTN</name>
<evidence type="ECO:0000313" key="2">
    <source>
        <dbReference type="Proteomes" id="UP000537326"/>
    </source>
</evidence>
<gene>
    <name evidence="1" type="ORF">BKA05_001049</name>
</gene>